<dbReference type="Gene3D" id="1.10.510.10">
    <property type="entry name" value="Transferase(Phosphotransferase) domain 1"/>
    <property type="match status" value="2"/>
</dbReference>
<dbReference type="Pfam" id="PF07714">
    <property type="entry name" value="PK_Tyr_Ser-Thr"/>
    <property type="match status" value="1"/>
</dbReference>
<keyword evidence="5" id="KW-0067">ATP-binding</keyword>
<evidence type="ECO:0000256" key="6">
    <source>
        <dbReference type="SAM" id="MobiDB-lite"/>
    </source>
</evidence>
<dbReference type="PROSITE" id="PS50011">
    <property type="entry name" value="PROTEIN_KINASE_DOM"/>
    <property type="match status" value="1"/>
</dbReference>
<evidence type="ECO:0000256" key="5">
    <source>
        <dbReference type="ARBA" id="ARBA00022840"/>
    </source>
</evidence>
<feature type="region of interest" description="Disordered" evidence="6">
    <location>
        <begin position="76"/>
        <end position="127"/>
    </location>
</feature>
<feature type="region of interest" description="Disordered" evidence="6">
    <location>
        <begin position="42"/>
        <end position="64"/>
    </location>
</feature>
<dbReference type="InterPro" id="IPR008271">
    <property type="entry name" value="Ser/Thr_kinase_AS"/>
</dbReference>
<dbReference type="SMART" id="SM00220">
    <property type="entry name" value="S_TKc"/>
    <property type="match status" value="1"/>
</dbReference>
<dbReference type="EMBL" id="SGPL01000061">
    <property type="protein sequence ID" value="THH18877.1"/>
    <property type="molecule type" value="Genomic_DNA"/>
</dbReference>
<reference evidence="8 9" key="1">
    <citation type="submission" date="2019-02" db="EMBL/GenBank/DDBJ databases">
        <title>Genome sequencing of the rare red list fungi Bondarzewia mesenterica.</title>
        <authorList>
            <person name="Buettner E."/>
            <person name="Kellner H."/>
        </authorList>
    </citation>
    <scope>NUCLEOTIDE SEQUENCE [LARGE SCALE GENOMIC DNA]</scope>
    <source>
        <strain evidence="8 9">DSM 108281</strain>
    </source>
</reference>
<gene>
    <name evidence="8" type="ORF">EW146_g2165</name>
</gene>
<dbReference type="AlphaFoldDB" id="A0A4S4M2X3"/>
<accession>A0A4S4M2X3</accession>
<feature type="region of interest" description="Disordered" evidence="6">
    <location>
        <begin position="165"/>
        <end position="265"/>
    </location>
</feature>
<feature type="region of interest" description="Disordered" evidence="6">
    <location>
        <begin position="651"/>
        <end position="673"/>
    </location>
</feature>
<evidence type="ECO:0000259" key="7">
    <source>
        <dbReference type="PROSITE" id="PS50011"/>
    </source>
</evidence>
<keyword evidence="2" id="KW-0808">Transferase</keyword>
<dbReference type="Proteomes" id="UP000310158">
    <property type="component" value="Unassembled WGS sequence"/>
</dbReference>
<evidence type="ECO:0000313" key="9">
    <source>
        <dbReference type="Proteomes" id="UP000310158"/>
    </source>
</evidence>
<dbReference type="PROSITE" id="PS00108">
    <property type="entry name" value="PROTEIN_KINASE_ST"/>
    <property type="match status" value="1"/>
</dbReference>
<proteinExistence type="predicted"/>
<evidence type="ECO:0000256" key="3">
    <source>
        <dbReference type="ARBA" id="ARBA00022741"/>
    </source>
</evidence>
<dbReference type="PANTHER" id="PTHR24351">
    <property type="entry name" value="RIBOSOMAL PROTEIN S6 KINASE"/>
    <property type="match status" value="1"/>
</dbReference>
<sequence>MAPRLFTRFKRLFKKNQQEDSFFFVSTESEVFVDAPPYHYDPSTPSAPASHAHAPAARSDATERAGAEALHAFFNPARMDPDPVAQLSQRATGPHSTQRASPSGRLTSYPPPGIPFPEDGDGDQQDRDRNRDIERLRTILLAELGPTCNNTPQAPKSRRRIVHDSSFADEGNSGSSDADDEPLRQTRRSRKRRSMSIYSRDNRAIAPEYRSDRHPRQPHQPCHSRQLHPPPRSSGSPYSFPPLQPLDTTLHSQDDNGRGATLTDDSSTTIAALPTCLRKVHLKHVDTGEHISPISSQKFAGRREWAIRGLLDSVPLATVHVAQHRSGALHAIKSVCVRDGRDARRRVAELRVLRMLQERPHPFLLGPPLEAQGERFFWAGFNGFLNIVTLFCPYGHLGLWCGEVDGRQLLYLAAELVLAIEFLHDNSFAHTDIKPDNIFIDTNGHSYLAPEMIEARDLNTKDLHRGQYRLFSFDDSVDWWSFGVTLLEIWAGKTTYNPYQDDLIAQYLSFKDEGDNELETFTQEDFSSYIQNEVLPQVKEPTSELAAFVTSLLTVEPKARRDRQNSWKDHEYFAEIGREVGWPRIDGHHVAPFSWEWRRDHEVSVGYKYNEVSARHEEWPAMRLRSLFRAFEREQWALSVQERYDPADAHRPGWENTMMPRPLGLAHERTDDS</sequence>
<comment type="caution">
    <text evidence="8">The sequence shown here is derived from an EMBL/GenBank/DDBJ whole genome shotgun (WGS) entry which is preliminary data.</text>
</comment>
<keyword evidence="9" id="KW-1185">Reference proteome</keyword>
<keyword evidence="3" id="KW-0547">Nucleotide-binding</keyword>
<dbReference type="GO" id="GO:0005524">
    <property type="term" value="F:ATP binding"/>
    <property type="evidence" value="ECO:0007669"/>
    <property type="project" value="UniProtKB-KW"/>
</dbReference>
<evidence type="ECO:0000313" key="8">
    <source>
        <dbReference type="EMBL" id="THH18877.1"/>
    </source>
</evidence>
<dbReference type="InterPro" id="IPR000719">
    <property type="entry name" value="Prot_kinase_dom"/>
</dbReference>
<evidence type="ECO:0000256" key="1">
    <source>
        <dbReference type="ARBA" id="ARBA00022527"/>
    </source>
</evidence>
<dbReference type="InterPro" id="IPR001245">
    <property type="entry name" value="Ser-Thr/Tyr_kinase_cat_dom"/>
</dbReference>
<feature type="domain" description="Protein kinase" evidence="7">
    <location>
        <begin position="305"/>
        <end position="573"/>
    </location>
</feature>
<dbReference type="OrthoDB" id="10252171at2759"/>
<feature type="compositionally biased region" description="Polar residues" evidence="6">
    <location>
        <begin position="86"/>
        <end position="106"/>
    </location>
</feature>
<name>A0A4S4M2X3_9AGAM</name>
<dbReference type="SUPFAM" id="SSF56112">
    <property type="entry name" value="Protein kinase-like (PK-like)"/>
    <property type="match status" value="1"/>
</dbReference>
<evidence type="ECO:0000256" key="4">
    <source>
        <dbReference type="ARBA" id="ARBA00022777"/>
    </source>
</evidence>
<keyword evidence="4" id="KW-0418">Kinase</keyword>
<feature type="compositionally biased region" description="Basic residues" evidence="6">
    <location>
        <begin position="185"/>
        <end position="194"/>
    </location>
</feature>
<dbReference type="InterPro" id="IPR011009">
    <property type="entry name" value="Kinase-like_dom_sf"/>
</dbReference>
<protein>
    <recommendedName>
        <fullName evidence="7">Protein kinase domain-containing protein</fullName>
    </recommendedName>
</protein>
<dbReference type="GO" id="GO:0004674">
    <property type="term" value="F:protein serine/threonine kinase activity"/>
    <property type="evidence" value="ECO:0007669"/>
    <property type="project" value="UniProtKB-KW"/>
</dbReference>
<keyword evidence="1" id="KW-0723">Serine/threonine-protein kinase</keyword>
<evidence type="ECO:0000256" key="2">
    <source>
        <dbReference type="ARBA" id="ARBA00022679"/>
    </source>
</evidence>
<feature type="compositionally biased region" description="Low complexity" evidence="6">
    <location>
        <begin position="42"/>
        <end position="59"/>
    </location>
</feature>
<organism evidence="8 9">
    <name type="scientific">Bondarzewia mesenterica</name>
    <dbReference type="NCBI Taxonomy" id="1095465"/>
    <lineage>
        <taxon>Eukaryota</taxon>
        <taxon>Fungi</taxon>
        <taxon>Dikarya</taxon>
        <taxon>Basidiomycota</taxon>
        <taxon>Agaricomycotina</taxon>
        <taxon>Agaricomycetes</taxon>
        <taxon>Russulales</taxon>
        <taxon>Bondarzewiaceae</taxon>
        <taxon>Bondarzewia</taxon>
    </lineage>
</organism>